<proteinExistence type="predicted"/>
<organism evidence="1 2">
    <name type="scientific">Vigna angularis var. angularis</name>
    <dbReference type="NCBI Taxonomy" id="157739"/>
    <lineage>
        <taxon>Eukaryota</taxon>
        <taxon>Viridiplantae</taxon>
        <taxon>Streptophyta</taxon>
        <taxon>Embryophyta</taxon>
        <taxon>Tracheophyta</taxon>
        <taxon>Spermatophyta</taxon>
        <taxon>Magnoliopsida</taxon>
        <taxon>eudicotyledons</taxon>
        <taxon>Gunneridae</taxon>
        <taxon>Pentapetalae</taxon>
        <taxon>rosids</taxon>
        <taxon>fabids</taxon>
        <taxon>Fabales</taxon>
        <taxon>Fabaceae</taxon>
        <taxon>Papilionoideae</taxon>
        <taxon>50 kb inversion clade</taxon>
        <taxon>NPAAA clade</taxon>
        <taxon>indigoferoid/millettioid clade</taxon>
        <taxon>Phaseoleae</taxon>
        <taxon>Vigna</taxon>
    </lineage>
</organism>
<gene>
    <name evidence="1" type="primary">Vigan.07G161800</name>
    <name evidence="1" type="ORF">VIGAN_07161800</name>
</gene>
<keyword evidence="2" id="KW-1185">Reference proteome</keyword>
<dbReference type="EMBL" id="AP015040">
    <property type="protein sequence ID" value="BAT92780.1"/>
    <property type="molecule type" value="Genomic_DNA"/>
</dbReference>
<sequence>MVSFTHQSTTRNHGWIVLSCEGSPLLPTVHHLLPPPATISCYRPPPPPLAAATAGHRRNWPLPPSRFFQQLVDLNLLSIS</sequence>
<accession>A0A0S3SIW4</accession>
<protein>
    <submittedName>
        <fullName evidence="1">Uncharacterized protein</fullName>
    </submittedName>
</protein>
<evidence type="ECO:0000313" key="2">
    <source>
        <dbReference type="Proteomes" id="UP000291084"/>
    </source>
</evidence>
<dbReference type="AlphaFoldDB" id="A0A0S3SIW4"/>
<dbReference type="Proteomes" id="UP000291084">
    <property type="component" value="Chromosome 7"/>
</dbReference>
<evidence type="ECO:0000313" key="1">
    <source>
        <dbReference type="EMBL" id="BAT92780.1"/>
    </source>
</evidence>
<reference evidence="1 2" key="1">
    <citation type="journal article" date="2015" name="Sci. Rep.">
        <title>The power of single molecule real-time sequencing technology in the de novo assembly of a eukaryotic genome.</title>
        <authorList>
            <person name="Sakai H."/>
            <person name="Naito K."/>
            <person name="Ogiso-Tanaka E."/>
            <person name="Takahashi Y."/>
            <person name="Iseki K."/>
            <person name="Muto C."/>
            <person name="Satou K."/>
            <person name="Teruya K."/>
            <person name="Shiroma A."/>
            <person name="Shimoji M."/>
            <person name="Hirano T."/>
            <person name="Itoh T."/>
            <person name="Kaga A."/>
            <person name="Tomooka N."/>
        </authorList>
    </citation>
    <scope>NUCLEOTIDE SEQUENCE [LARGE SCALE GENOMIC DNA]</scope>
    <source>
        <strain evidence="2">cv. Shumari</strain>
    </source>
</reference>
<name>A0A0S3SIW4_PHAAN</name>